<evidence type="ECO:0000313" key="6">
    <source>
        <dbReference type="Proteomes" id="UP000315369"/>
    </source>
</evidence>
<evidence type="ECO:0000256" key="2">
    <source>
        <dbReference type="ARBA" id="ARBA00022803"/>
    </source>
</evidence>
<dbReference type="OrthoDB" id="5482461at2"/>
<keyword evidence="2 3" id="KW-0802">TPR repeat</keyword>
<feature type="compositionally biased region" description="Pro residues" evidence="4">
    <location>
        <begin position="324"/>
        <end position="336"/>
    </location>
</feature>
<feature type="repeat" description="TPR" evidence="3">
    <location>
        <begin position="57"/>
        <end position="90"/>
    </location>
</feature>
<evidence type="ECO:0000313" key="5">
    <source>
        <dbReference type="EMBL" id="TQF15447.1"/>
    </source>
</evidence>
<keyword evidence="1" id="KW-0677">Repeat</keyword>
<dbReference type="Proteomes" id="UP000315369">
    <property type="component" value="Unassembled WGS sequence"/>
</dbReference>
<feature type="compositionally biased region" description="Acidic residues" evidence="4">
    <location>
        <begin position="704"/>
        <end position="753"/>
    </location>
</feature>
<keyword evidence="6" id="KW-1185">Reference proteome</keyword>
<comment type="caution">
    <text evidence="5">The sequence shown here is derived from an EMBL/GenBank/DDBJ whole genome shotgun (WGS) entry which is preliminary data.</text>
</comment>
<feature type="repeat" description="TPR" evidence="3">
    <location>
        <begin position="348"/>
        <end position="381"/>
    </location>
</feature>
<dbReference type="PROSITE" id="PS50005">
    <property type="entry name" value="TPR"/>
    <property type="match status" value="3"/>
</dbReference>
<evidence type="ECO:0000256" key="4">
    <source>
        <dbReference type="SAM" id="MobiDB-lite"/>
    </source>
</evidence>
<feature type="repeat" description="TPR" evidence="3">
    <location>
        <begin position="3"/>
        <end position="36"/>
    </location>
</feature>
<dbReference type="Gene3D" id="1.25.40.10">
    <property type="entry name" value="Tetratricopeptide repeat domain"/>
    <property type="match status" value="5"/>
</dbReference>
<sequence>MDKNKIIEAAAKLVAKGAYDKAIKEYQKVLEVDPKDIRVLQKMGELYVKKNDNAQAAHFFTKVAESYSSDGFFLKAVALYKQVLKLNPNLLEVNLKLAELHQQLGLMSEAMAYFQIVANHYDKAGDTKSSLDTLKKMVDLDPENVASKIKLAELYARENMTREAIQEFKRAAEYLKRNSRGDDWARVAERLSTLEPDNLPLAKELASSYLQRGDQKRALAKLQVCFKADGRDVETLSLLAQAFQGLGQTSKTVSVYKELAKIHQERGRPTEAEAVWTQIEVLDPQDPDLLARRAPAPQPAAAPQPAQAPQSAAAPQPAARAAPQPAPQAAPAPVAPPAQQGGLAREQLSKLLTETDVYVKYGLHDKALEHLRKVFSVDPENLDAHEKAYQIYVASGNAAQASEQLLNVLRLCTRAADSTRAQQYLATILQQNPSHPEVPAFLSVLRVEGPVTTAPSATVVESVGEDAILVDSSDDEVLVAPPPEDALLHPPGDELALATLPSNDSDEVIDDDGDATVVSEEALVGEAITSGEHDVFDTPAPEDLAADSADETLVSSDDDGLMLTDEPGLVSSEDEPLVESADLDASYASDEGLSLGDSDDEATSTSMAALSLGDEDEPPPTMVRAPTRALLQEAAPNTRKQPVYVEEAQLDVDEMPTRVGIAPLDASMLDELEEAPGSDMPSLGDPFEEEEPTASHAVVSLDDMPTEDPETDFGSEPQAESDFESEPQDETDFGLESQAEPDFESVEEPEEASAELVADSASEGDEEEPAAEECDEAAFFLDQGLMEEAREILETVSIAFPGHARATELMERLEAMEASGGAAPEEEPLEPISVPSVQPVTDAGAERDAFDLAAELAGEIDNLGDDTAAAAPAEEDFQYSVEEVFSEFKKGLAKVVKPEDVDTHYDLGIAYKEMGLLDDALHEFEVARQGCAGTKREVDCLTMMGMLHLLRGDGGSAVETFREGLASPFATGEAAKALGFELATAYEANGEPGKALYHYQRVAVMDAKYRDVGTQVSRIAASTQPEEDPLPTPAPAAVNGSKAHGAAPAAAVANPPVPAAGAPKARKVGYV</sequence>
<feature type="region of interest" description="Disordered" evidence="4">
    <location>
        <begin position="289"/>
        <end position="342"/>
    </location>
</feature>
<evidence type="ECO:0000256" key="3">
    <source>
        <dbReference type="PROSITE-ProRule" id="PRU00339"/>
    </source>
</evidence>
<feature type="region of interest" description="Disordered" evidence="4">
    <location>
        <begin position="527"/>
        <end position="546"/>
    </location>
</feature>
<feature type="compositionally biased region" description="Low complexity" evidence="4">
    <location>
        <begin position="1042"/>
        <end position="1063"/>
    </location>
</feature>
<dbReference type="EMBL" id="VIFM01000043">
    <property type="protein sequence ID" value="TQF15447.1"/>
    <property type="molecule type" value="Genomic_DNA"/>
</dbReference>
<feature type="region of interest" description="Disordered" evidence="4">
    <location>
        <begin position="1020"/>
        <end position="1071"/>
    </location>
</feature>
<dbReference type="SUPFAM" id="SSF48452">
    <property type="entry name" value="TPR-like"/>
    <property type="match status" value="3"/>
</dbReference>
<dbReference type="InterPro" id="IPR011990">
    <property type="entry name" value="TPR-like_helical_dom_sf"/>
</dbReference>
<protein>
    <submittedName>
        <fullName evidence="5">Tetratricopeptide repeat protein</fullName>
    </submittedName>
</protein>
<name>A0A540X2H9_9BACT</name>
<accession>A0A540X2H9</accession>
<gene>
    <name evidence="5" type="ORF">FJV41_13515</name>
</gene>
<feature type="region of interest" description="Disordered" evidence="4">
    <location>
        <begin position="663"/>
        <end position="772"/>
    </location>
</feature>
<feature type="compositionally biased region" description="Low complexity" evidence="4">
    <location>
        <begin position="303"/>
        <end position="323"/>
    </location>
</feature>
<dbReference type="InterPro" id="IPR019734">
    <property type="entry name" value="TPR_rpt"/>
</dbReference>
<proteinExistence type="predicted"/>
<reference evidence="5 6" key="1">
    <citation type="submission" date="2019-06" db="EMBL/GenBank/DDBJ databases">
        <authorList>
            <person name="Livingstone P."/>
            <person name="Whitworth D."/>
        </authorList>
    </citation>
    <scope>NUCLEOTIDE SEQUENCE [LARGE SCALE GENOMIC DNA]</scope>
    <source>
        <strain evidence="5 6">AM401</strain>
    </source>
</reference>
<dbReference type="SMART" id="SM00028">
    <property type="entry name" value="TPR"/>
    <property type="match status" value="8"/>
</dbReference>
<dbReference type="InterPro" id="IPR051012">
    <property type="entry name" value="CellSynth/LPSAsmb/PSIAsmb"/>
</dbReference>
<feature type="region of interest" description="Disordered" evidence="4">
    <location>
        <begin position="555"/>
        <end position="578"/>
    </location>
</feature>
<evidence type="ECO:0000256" key="1">
    <source>
        <dbReference type="ARBA" id="ARBA00022737"/>
    </source>
</evidence>
<dbReference type="PANTHER" id="PTHR45586">
    <property type="entry name" value="TPR REPEAT-CONTAINING PROTEIN PA4667"/>
    <property type="match status" value="1"/>
</dbReference>
<dbReference type="Pfam" id="PF13414">
    <property type="entry name" value="TPR_11"/>
    <property type="match status" value="1"/>
</dbReference>
<feature type="compositionally biased region" description="Acidic residues" evidence="4">
    <location>
        <begin position="762"/>
        <end position="772"/>
    </location>
</feature>
<dbReference type="PANTHER" id="PTHR45586:SF14">
    <property type="entry name" value="TETRATRICOPEPTIDE TPR_2 REPEAT PROTEIN"/>
    <property type="match status" value="1"/>
</dbReference>
<dbReference type="RefSeq" id="WP_141642878.1">
    <property type="nucleotide sequence ID" value="NZ_VIFM01000043.1"/>
</dbReference>
<dbReference type="AlphaFoldDB" id="A0A540X2H9"/>
<organism evidence="5 6">
    <name type="scientific">Myxococcus llanfairpwllgwyngyllgogerychwyrndrobwllllantysiliogogogochensis</name>
    <dbReference type="NCBI Taxonomy" id="2590453"/>
    <lineage>
        <taxon>Bacteria</taxon>
        <taxon>Pseudomonadati</taxon>
        <taxon>Myxococcota</taxon>
        <taxon>Myxococcia</taxon>
        <taxon>Myxococcales</taxon>
        <taxon>Cystobacterineae</taxon>
        <taxon>Myxococcaceae</taxon>
        <taxon>Myxococcus</taxon>
    </lineage>
</organism>